<dbReference type="GO" id="GO:0004714">
    <property type="term" value="F:transmembrane receptor protein tyrosine kinase activity"/>
    <property type="evidence" value="ECO:0007669"/>
    <property type="project" value="TreeGrafter"/>
</dbReference>
<proteinExistence type="predicted"/>
<organism evidence="3 4">
    <name type="scientific">Mesorhabditis spiculigera</name>
    <dbReference type="NCBI Taxonomy" id="96644"/>
    <lineage>
        <taxon>Eukaryota</taxon>
        <taxon>Metazoa</taxon>
        <taxon>Ecdysozoa</taxon>
        <taxon>Nematoda</taxon>
        <taxon>Chromadorea</taxon>
        <taxon>Rhabditida</taxon>
        <taxon>Rhabditina</taxon>
        <taxon>Rhabditomorpha</taxon>
        <taxon>Rhabditoidea</taxon>
        <taxon>Rhabditidae</taxon>
        <taxon>Mesorhabditinae</taxon>
        <taxon>Mesorhabditis</taxon>
    </lineage>
</organism>
<dbReference type="InterPro" id="IPR020635">
    <property type="entry name" value="Tyr_kinase_cat_dom"/>
</dbReference>
<gene>
    <name evidence="3" type="ORF">MSPICULIGERA_LOCUS4259</name>
</gene>
<dbReference type="PANTHER" id="PTHR24416">
    <property type="entry name" value="TYROSINE-PROTEIN KINASE RECEPTOR"/>
    <property type="match status" value="1"/>
</dbReference>
<feature type="region of interest" description="Disordered" evidence="1">
    <location>
        <begin position="216"/>
        <end position="447"/>
    </location>
</feature>
<dbReference type="SMART" id="SM00219">
    <property type="entry name" value="TyrKc"/>
    <property type="match status" value="1"/>
</dbReference>
<comment type="caution">
    <text evidence="3">The sequence shown here is derived from an EMBL/GenBank/DDBJ whole genome shotgun (WGS) entry which is preliminary data.</text>
</comment>
<dbReference type="PROSITE" id="PS50011">
    <property type="entry name" value="PROTEIN_KINASE_DOM"/>
    <property type="match status" value="1"/>
</dbReference>
<dbReference type="EMBL" id="CATQJA010001081">
    <property type="protein sequence ID" value="CAJ0565626.1"/>
    <property type="molecule type" value="Genomic_DNA"/>
</dbReference>
<dbReference type="GO" id="GO:0043235">
    <property type="term" value="C:receptor complex"/>
    <property type="evidence" value="ECO:0007669"/>
    <property type="project" value="TreeGrafter"/>
</dbReference>
<evidence type="ECO:0000313" key="3">
    <source>
        <dbReference type="EMBL" id="CAJ0565626.1"/>
    </source>
</evidence>
<evidence type="ECO:0000256" key="1">
    <source>
        <dbReference type="SAM" id="MobiDB-lite"/>
    </source>
</evidence>
<feature type="compositionally biased region" description="Basic and acidic residues" evidence="1">
    <location>
        <begin position="218"/>
        <end position="439"/>
    </location>
</feature>
<dbReference type="InterPro" id="IPR008266">
    <property type="entry name" value="Tyr_kinase_AS"/>
</dbReference>
<dbReference type="InterPro" id="IPR050122">
    <property type="entry name" value="RTK"/>
</dbReference>
<dbReference type="GO" id="GO:0007169">
    <property type="term" value="P:cell surface receptor protein tyrosine kinase signaling pathway"/>
    <property type="evidence" value="ECO:0007669"/>
    <property type="project" value="TreeGrafter"/>
</dbReference>
<protein>
    <recommendedName>
        <fullName evidence="2">Protein kinase domain-containing protein</fullName>
    </recommendedName>
</protein>
<reference evidence="3" key="1">
    <citation type="submission" date="2023-06" db="EMBL/GenBank/DDBJ databases">
        <authorList>
            <person name="Delattre M."/>
        </authorList>
    </citation>
    <scope>NUCLEOTIDE SEQUENCE</scope>
    <source>
        <strain evidence="3">AF72</strain>
    </source>
</reference>
<dbReference type="InterPro" id="IPR011009">
    <property type="entry name" value="Kinase-like_dom_sf"/>
</dbReference>
<sequence>MAFLANLRIVHRDLAAKNVLMTAEKMAKVSGFAESRPEDDHDYMRNLRHNRAKLRWSAPEAVSDGRFSEKSDVWSFGVLLWEMHTFGETPFEKIPLERFPDYLNSGQTLVPPESTPHWMVELMHSCWRLKPKLRPTFCHVANWGVMQTTRQENWASSALRWAICTLVFCVAALGGCGKKKKKEEYPGEELIYFGNDAAVREVKNYVDPALLERMSPSRKIEKTQESEKRKAESEKKEKEKEKKEESEKKKDDPEKKSRKEKKEDEEKKSEKKPKEQEEKEGPKEKEKSTKKKEEDEKKSEKKKESEKNKEKSTKNEKKSEKKVAAEKKEASKKEKKDEEKKESEKKESEKEKADVKEEKKEEPRTEDKKDEKLKAKPKAEDVKKEDEKKEGEKKEETEKKDGEKKEGEKKKEEAEKKEEEKKEEPKAEENKEQEKKPEAAEAPPPTA</sequence>
<dbReference type="AlphaFoldDB" id="A0AA36FUM3"/>
<dbReference type="PANTHER" id="PTHR24416:SF600">
    <property type="entry name" value="PDGF- AND VEGF-RECEPTOR RELATED, ISOFORM J"/>
    <property type="match status" value="1"/>
</dbReference>
<name>A0AA36FUM3_9BILA</name>
<dbReference type="GO" id="GO:0005886">
    <property type="term" value="C:plasma membrane"/>
    <property type="evidence" value="ECO:0007669"/>
    <property type="project" value="TreeGrafter"/>
</dbReference>
<dbReference type="Proteomes" id="UP001177023">
    <property type="component" value="Unassembled WGS sequence"/>
</dbReference>
<dbReference type="SUPFAM" id="SSF56112">
    <property type="entry name" value="Protein kinase-like (PK-like)"/>
    <property type="match status" value="1"/>
</dbReference>
<dbReference type="PRINTS" id="PR00109">
    <property type="entry name" value="TYRKINASE"/>
</dbReference>
<evidence type="ECO:0000259" key="2">
    <source>
        <dbReference type="PROSITE" id="PS50011"/>
    </source>
</evidence>
<dbReference type="PROSITE" id="PS00109">
    <property type="entry name" value="PROTEIN_KINASE_TYR"/>
    <property type="match status" value="1"/>
</dbReference>
<dbReference type="InterPro" id="IPR001245">
    <property type="entry name" value="Ser-Thr/Tyr_kinase_cat_dom"/>
</dbReference>
<dbReference type="Gene3D" id="1.10.510.10">
    <property type="entry name" value="Transferase(Phosphotransferase) domain 1"/>
    <property type="match status" value="1"/>
</dbReference>
<feature type="domain" description="Protein kinase" evidence="2">
    <location>
        <begin position="1"/>
        <end position="155"/>
    </location>
</feature>
<dbReference type="Pfam" id="PF07714">
    <property type="entry name" value="PK_Tyr_Ser-Thr"/>
    <property type="match status" value="1"/>
</dbReference>
<keyword evidence="4" id="KW-1185">Reference proteome</keyword>
<feature type="non-terminal residue" evidence="3">
    <location>
        <position position="447"/>
    </location>
</feature>
<accession>A0AA36FUM3</accession>
<evidence type="ECO:0000313" key="4">
    <source>
        <dbReference type="Proteomes" id="UP001177023"/>
    </source>
</evidence>
<dbReference type="GO" id="GO:0005524">
    <property type="term" value="F:ATP binding"/>
    <property type="evidence" value="ECO:0007669"/>
    <property type="project" value="InterPro"/>
</dbReference>
<dbReference type="InterPro" id="IPR000719">
    <property type="entry name" value="Prot_kinase_dom"/>
</dbReference>